<dbReference type="SUPFAM" id="SSF47413">
    <property type="entry name" value="lambda repressor-like DNA-binding domains"/>
    <property type="match status" value="1"/>
</dbReference>
<keyword evidence="3" id="KW-1185">Reference proteome</keyword>
<sequence length="70" mass="7853">MKIKLKDPIFFNELLIKKGFSKNSFSKAANLGQPTIVQISNGTRCPGPVAAKKIVDTLQVEFEDIFEIER</sequence>
<gene>
    <name evidence="2" type="ORF">P4T90_22900</name>
</gene>
<dbReference type="PROSITE" id="PS50943">
    <property type="entry name" value="HTH_CROC1"/>
    <property type="match status" value="1"/>
</dbReference>
<feature type="domain" description="HTH cro/C1-type" evidence="1">
    <location>
        <begin position="13"/>
        <end position="65"/>
    </location>
</feature>
<dbReference type="Proteomes" id="UP001341444">
    <property type="component" value="Unassembled WGS sequence"/>
</dbReference>
<dbReference type="SMART" id="SM00530">
    <property type="entry name" value="HTH_XRE"/>
    <property type="match status" value="1"/>
</dbReference>
<dbReference type="InterPro" id="IPR010982">
    <property type="entry name" value="Lambda_DNA-bd_dom_sf"/>
</dbReference>
<dbReference type="RefSeq" id="WP_066271568.1">
    <property type="nucleotide sequence ID" value="NZ_JARMAB010000042.1"/>
</dbReference>
<dbReference type="EMBL" id="JARMAB010000042">
    <property type="protein sequence ID" value="MED1205887.1"/>
    <property type="molecule type" value="Genomic_DNA"/>
</dbReference>
<accession>A0ABU6MMG8</accession>
<protein>
    <submittedName>
        <fullName evidence="2">Helix-turn-helix transcriptional regulator</fullName>
    </submittedName>
</protein>
<evidence type="ECO:0000313" key="2">
    <source>
        <dbReference type="EMBL" id="MED1205887.1"/>
    </source>
</evidence>
<proteinExistence type="predicted"/>
<dbReference type="Pfam" id="PF01381">
    <property type="entry name" value="HTH_3"/>
    <property type="match status" value="1"/>
</dbReference>
<name>A0ABU6MMG8_9BACI</name>
<dbReference type="InterPro" id="IPR001387">
    <property type="entry name" value="Cro/C1-type_HTH"/>
</dbReference>
<evidence type="ECO:0000313" key="3">
    <source>
        <dbReference type="Proteomes" id="UP001341444"/>
    </source>
</evidence>
<reference evidence="2 3" key="1">
    <citation type="submission" date="2023-03" db="EMBL/GenBank/DDBJ databases">
        <title>Bacillus Genome Sequencing.</title>
        <authorList>
            <person name="Dunlap C."/>
        </authorList>
    </citation>
    <scope>NUCLEOTIDE SEQUENCE [LARGE SCALE GENOMIC DNA]</scope>
    <source>
        <strain evidence="2 3">B-23453</strain>
    </source>
</reference>
<dbReference type="Gene3D" id="1.10.260.40">
    <property type="entry name" value="lambda repressor-like DNA-binding domains"/>
    <property type="match status" value="1"/>
</dbReference>
<evidence type="ECO:0000259" key="1">
    <source>
        <dbReference type="PROSITE" id="PS50943"/>
    </source>
</evidence>
<organism evidence="2 3">
    <name type="scientific">Heyndrickxia acidicola</name>
    <dbReference type="NCBI Taxonomy" id="209389"/>
    <lineage>
        <taxon>Bacteria</taxon>
        <taxon>Bacillati</taxon>
        <taxon>Bacillota</taxon>
        <taxon>Bacilli</taxon>
        <taxon>Bacillales</taxon>
        <taxon>Bacillaceae</taxon>
        <taxon>Heyndrickxia</taxon>
    </lineage>
</organism>
<comment type="caution">
    <text evidence="2">The sequence shown here is derived from an EMBL/GenBank/DDBJ whole genome shotgun (WGS) entry which is preliminary data.</text>
</comment>
<dbReference type="CDD" id="cd00093">
    <property type="entry name" value="HTH_XRE"/>
    <property type="match status" value="1"/>
</dbReference>